<dbReference type="RefSeq" id="XP_007692211.1">
    <property type="nucleotide sequence ID" value="XM_007694021.1"/>
</dbReference>
<accession>W6ZC24</accession>
<name>W6ZC24_COCMI</name>
<proteinExistence type="predicted"/>
<dbReference type="Proteomes" id="UP000054032">
    <property type="component" value="Unassembled WGS sequence"/>
</dbReference>
<dbReference type="AlphaFoldDB" id="W6ZC24"/>
<dbReference type="HOGENOM" id="CLU_727632_0_0_1"/>
<keyword evidence="3" id="KW-1185">Reference proteome</keyword>
<dbReference type="KEGG" id="bor:COCMIDRAFT_40532"/>
<dbReference type="EMBL" id="KI964111">
    <property type="protein sequence ID" value="EUC41276.1"/>
    <property type="molecule type" value="Genomic_DNA"/>
</dbReference>
<evidence type="ECO:0000256" key="1">
    <source>
        <dbReference type="SAM" id="Phobius"/>
    </source>
</evidence>
<reference evidence="2 3" key="1">
    <citation type="journal article" date="2013" name="PLoS Genet.">
        <title>Comparative genome structure, secondary metabolite, and effector coding capacity across Cochliobolus pathogens.</title>
        <authorList>
            <person name="Condon B.J."/>
            <person name="Leng Y."/>
            <person name="Wu D."/>
            <person name="Bushley K.E."/>
            <person name="Ohm R.A."/>
            <person name="Otillar R."/>
            <person name="Martin J."/>
            <person name="Schackwitz W."/>
            <person name="Grimwood J."/>
            <person name="MohdZainudin N."/>
            <person name="Xue C."/>
            <person name="Wang R."/>
            <person name="Manning V.A."/>
            <person name="Dhillon B."/>
            <person name="Tu Z.J."/>
            <person name="Steffenson B.J."/>
            <person name="Salamov A."/>
            <person name="Sun H."/>
            <person name="Lowry S."/>
            <person name="LaButti K."/>
            <person name="Han J."/>
            <person name="Copeland A."/>
            <person name="Lindquist E."/>
            <person name="Barry K."/>
            <person name="Schmutz J."/>
            <person name="Baker S.E."/>
            <person name="Ciuffetti L.M."/>
            <person name="Grigoriev I.V."/>
            <person name="Zhong S."/>
            <person name="Turgeon B.G."/>
        </authorList>
    </citation>
    <scope>NUCLEOTIDE SEQUENCE [LARGE SCALE GENOMIC DNA]</scope>
    <source>
        <strain evidence="2 3">ATCC 44560</strain>
    </source>
</reference>
<evidence type="ECO:0000313" key="2">
    <source>
        <dbReference type="EMBL" id="EUC41276.1"/>
    </source>
</evidence>
<dbReference type="OrthoDB" id="10421103at2759"/>
<gene>
    <name evidence="2" type="ORF">COCMIDRAFT_40532</name>
</gene>
<keyword evidence="1" id="KW-0812">Transmembrane</keyword>
<feature type="transmembrane region" description="Helical" evidence="1">
    <location>
        <begin position="239"/>
        <end position="259"/>
    </location>
</feature>
<dbReference type="GeneID" id="19123893"/>
<keyword evidence="1" id="KW-0472">Membrane</keyword>
<organism evidence="2 3">
    <name type="scientific">Bipolaris oryzae ATCC 44560</name>
    <dbReference type="NCBI Taxonomy" id="930090"/>
    <lineage>
        <taxon>Eukaryota</taxon>
        <taxon>Fungi</taxon>
        <taxon>Dikarya</taxon>
        <taxon>Ascomycota</taxon>
        <taxon>Pezizomycotina</taxon>
        <taxon>Dothideomycetes</taxon>
        <taxon>Pleosporomycetidae</taxon>
        <taxon>Pleosporales</taxon>
        <taxon>Pleosporineae</taxon>
        <taxon>Pleosporaceae</taxon>
        <taxon>Bipolaris</taxon>
    </lineage>
</organism>
<evidence type="ECO:0000313" key="3">
    <source>
        <dbReference type="Proteomes" id="UP000054032"/>
    </source>
</evidence>
<keyword evidence="1" id="KW-1133">Transmembrane helix</keyword>
<sequence>MQEYACLLSEKKKPFAHDSRIHQGQQQEADQLKDGQVGLLAGEILKEVGFLADKICLGDVAGESDSTYYIYTPFLGKISSKPLSITSESAPCVWRQQPSKPCHKLHAGPNPRTCSSAHTRIARRQRTTDDDQWISEIAAGLGWQLARQINFDALLNGEEYSADHPDLVTDGWTQVARVSLGLIAGPPRVREPVVKDAATAKQPSTYSRFTSCGVKDPPSRMSTYLFPISRMSRLWTRMARLDVLILATGFLLVIVEGVAPVELFGKPVADRGSRHLKDKYGYPDFGASHRMATNNFLGLGGGPGSLNLTVIF</sequence>
<protein>
    <submittedName>
        <fullName evidence="2">Uncharacterized protein</fullName>
    </submittedName>
</protein>